<accession>A0AAD5QMW6</accession>
<protein>
    <submittedName>
        <fullName evidence="1">Uncharacterized protein</fullName>
    </submittedName>
</protein>
<evidence type="ECO:0000313" key="1">
    <source>
        <dbReference type="EMBL" id="KAJ1355254.1"/>
    </source>
</evidence>
<dbReference type="Proteomes" id="UP001196413">
    <property type="component" value="Unassembled WGS sequence"/>
</dbReference>
<organism evidence="1 2">
    <name type="scientific">Parelaphostrongylus tenuis</name>
    <name type="common">Meningeal worm</name>
    <dbReference type="NCBI Taxonomy" id="148309"/>
    <lineage>
        <taxon>Eukaryota</taxon>
        <taxon>Metazoa</taxon>
        <taxon>Ecdysozoa</taxon>
        <taxon>Nematoda</taxon>
        <taxon>Chromadorea</taxon>
        <taxon>Rhabditida</taxon>
        <taxon>Rhabditina</taxon>
        <taxon>Rhabditomorpha</taxon>
        <taxon>Strongyloidea</taxon>
        <taxon>Metastrongylidae</taxon>
        <taxon>Parelaphostrongylus</taxon>
    </lineage>
</organism>
<comment type="caution">
    <text evidence="1">The sequence shown here is derived from an EMBL/GenBank/DDBJ whole genome shotgun (WGS) entry which is preliminary data.</text>
</comment>
<gene>
    <name evidence="1" type="ORF">KIN20_012586</name>
</gene>
<name>A0AAD5QMW6_PARTN</name>
<sequence length="52" mass="5997">MDGCTSTLFGRHGNCKIWRSQIAVLRYFKLEKYGRFHAGSVLIMDGYQALRT</sequence>
<proteinExistence type="predicted"/>
<evidence type="ECO:0000313" key="2">
    <source>
        <dbReference type="Proteomes" id="UP001196413"/>
    </source>
</evidence>
<reference evidence="1" key="1">
    <citation type="submission" date="2021-06" db="EMBL/GenBank/DDBJ databases">
        <title>Parelaphostrongylus tenuis whole genome reference sequence.</title>
        <authorList>
            <person name="Garwood T.J."/>
            <person name="Larsen P.A."/>
            <person name="Fountain-Jones N.M."/>
            <person name="Garbe J.R."/>
            <person name="Macchietto M.G."/>
            <person name="Kania S.A."/>
            <person name="Gerhold R.W."/>
            <person name="Richards J.E."/>
            <person name="Wolf T.M."/>
        </authorList>
    </citation>
    <scope>NUCLEOTIDE SEQUENCE</scope>
    <source>
        <strain evidence="1">MNPRO001-30</strain>
        <tissue evidence="1">Meninges</tissue>
    </source>
</reference>
<keyword evidence="2" id="KW-1185">Reference proteome</keyword>
<dbReference type="AlphaFoldDB" id="A0AAD5QMW6"/>
<dbReference type="EMBL" id="JAHQIW010002403">
    <property type="protein sequence ID" value="KAJ1355254.1"/>
    <property type="molecule type" value="Genomic_DNA"/>
</dbReference>